<feature type="non-terminal residue" evidence="2">
    <location>
        <position position="1"/>
    </location>
</feature>
<proteinExistence type="predicted"/>
<dbReference type="Gene3D" id="3.80.10.10">
    <property type="entry name" value="Ribonuclease Inhibitor"/>
    <property type="match status" value="1"/>
</dbReference>
<dbReference type="PANTHER" id="PTHR48007">
    <property type="entry name" value="LEUCINE-RICH REPEAT RECEPTOR-LIKE PROTEIN KINASE PXC1"/>
    <property type="match status" value="1"/>
</dbReference>
<keyword evidence="1" id="KW-0472">Membrane</keyword>
<keyword evidence="1" id="KW-0812">Transmembrane</keyword>
<keyword evidence="1" id="KW-1133">Transmembrane helix</keyword>
<dbReference type="InterPro" id="IPR032675">
    <property type="entry name" value="LRR_dom_sf"/>
</dbReference>
<dbReference type="PANTHER" id="PTHR48007:SF36">
    <property type="entry name" value="RECEPTOR PROTEIN KINASE-LIKE PROTEIN ZAR1"/>
    <property type="match status" value="1"/>
</dbReference>
<dbReference type="OrthoDB" id="994806at2759"/>
<dbReference type="EMBL" id="NMUH01000273">
    <property type="protein sequence ID" value="MQL75958.1"/>
    <property type="molecule type" value="Genomic_DNA"/>
</dbReference>
<dbReference type="Pfam" id="PF13855">
    <property type="entry name" value="LRR_8"/>
    <property type="match status" value="1"/>
</dbReference>
<dbReference type="InterPro" id="IPR046959">
    <property type="entry name" value="PRK1-6/SRF4-like"/>
</dbReference>
<dbReference type="SUPFAM" id="SSF52058">
    <property type="entry name" value="L domain-like"/>
    <property type="match status" value="1"/>
</dbReference>
<evidence type="ECO:0000313" key="2">
    <source>
        <dbReference type="EMBL" id="MQL75958.1"/>
    </source>
</evidence>
<feature type="transmembrane region" description="Helical" evidence="1">
    <location>
        <begin position="143"/>
        <end position="167"/>
    </location>
</feature>
<protein>
    <submittedName>
        <fullName evidence="2">Uncharacterized protein</fullName>
    </submittedName>
</protein>
<accession>A0A843TWW1</accession>
<dbReference type="Proteomes" id="UP000652761">
    <property type="component" value="Unassembled WGS sequence"/>
</dbReference>
<organism evidence="2 3">
    <name type="scientific">Colocasia esculenta</name>
    <name type="common">Wild taro</name>
    <name type="synonym">Arum esculentum</name>
    <dbReference type="NCBI Taxonomy" id="4460"/>
    <lineage>
        <taxon>Eukaryota</taxon>
        <taxon>Viridiplantae</taxon>
        <taxon>Streptophyta</taxon>
        <taxon>Embryophyta</taxon>
        <taxon>Tracheophyta</taxon>
        <taxon>Spermatophyta</taxon>
        <taxon>Magnoliopsida</taxon>
        <taxon>Liliopsida</taxon>
        <taxon>Araceae</taxon>
        <taxon>Aroideae</taxon>
        <taxon>Colocasieae</taxon>
        <taxon>Colocasia</taxon>
    </lineage>
</organism>
<evidence type="ECO:0000256" key="1">
    <source>
        <dbReference type="SAM" id="Phobius"/>
    </source>
</evidence>
<comment type="caution">
    <text evidence="2">The sequence shown here is derived from an EMBL/GenBank/DDBJ whole genome shotgun (WGS) entry which is preliminary data.</text>
</comment>
<keyword evidence="3" id="KW-1185">Reference proteome</keyword>
<dbReference type="InterPro" id="IPR001611">
    <property type="entry name" value="Leu-rich_rpt"/>
</dbReference>
<reference evidence="2" key="1">
    <citation type="submission" date="2017-07" db="EMBL/GenBank/DDBJ databases">
        <title>Taro Niue Genome Assembly and Annotation.</title>
        <authorList>
            <person name="Atibalentja N."/>
            <person name="Keating K."/>
            <person name="Fields C.J."/>
        </authorList>
    </citation>
    <scope>NUCLEOTIDE SEQUENCE</scope>
    <source>
        <strain evidence="2">Niue_2</strain>
        <tissue evidence="2">Leaf</tissue>
    </source>
</reference>
<name>A0A843TWW1_COLES</name>
<sequence>LSSATSLFLLYLYSNNLSGMFPSSLCSLPQLQNLDISRNALSGTIPTELGGCHQLQRLVVSSNQAAEPHTAGPLIQWLHREIPNVHGHLPTTVRYDLRHNNLSGQIPQVGALSNQGATAFLGNAKLCGSLWRPRRRGGLTKGLRLEVIILIALADAAGVAVVVLVVYKVVLGSRVSVAVRWLGEGGP</sequence>
<evidence type="ECO:0000313" key="3">
    <source>
        <dbReference type="Proteomes" id="UP000652761"/>
    </source>
</evidence>
<dbReference type="AlphaFoldDB" id="A0A843TWW1"/>
<gene>
    <name evidence="2" type="ORF">Taro_008345</name>
</gene>